<organism evidence="1 2">
    <name type="scientific">Dichanthelium oligosanthes</name>
    <dbReference type="NCBI Taxonomy" id="888268"/>
    <lineage>
        <taxon>Eukaryota</taxon>
        <taxon>Viridiplantae</taxon>
        <taxon>Streptophyta</taxon>
        <taxon>Embryophyta</taxon>
        <taxon>Tracheophyta</taxon>
        <taxon>Spermatophyta</taxon>
        <taxon>Magnoliopsida</taxon>
        <taxon>Liliopsida</taxon>
        <taxon>Poales</taxon>
        <taxon>Poaceae</taxon>
        <taxon>PACMAD clade</taxon>
        <taxon>Panicoideae</taxon>
        <taxon>Panicodae</taxon>
        <taxon>Paniceae</taxon>
        <taxon>Dichantheliinae</taxon>
        <taxon>Dichanthelium</taxon>
    </lineage>
</organism>
<dbReference type="EMBL" id="LWDX02060243">
    <property type="protein sequence ID" value="OEL17338.1"/>
    <property type="molecule type" value="Genomic_DNA"/>
</dbReference>
<reference evidence="1 2" key="1">
    <citation type="submission" date="2016-09" db="EMBL/GenBank/DDBJ databases">
        <title>The draft genome of Dichanthelium oligosanthes: A C3 panicoid grass species.</title>
        <authorList>
            <person name="Studer A.J."/>
            <person name="Schnable J.C."/>
            <person name="Brutnell T.P."/>
        </authorList>
    </citation>
    <scope>NUCLEOTIDE SEQUENCE [LARGE SCALE GENOMIC DNA]</scope>
    <source>
        <strain evidence="2">cv. Kellogg 1175</strain>
        <tissue evidence="1">Leaf</tissue>
    </source>
</reference>
<keyword evidence="2" id="KW-1185">Reference proteome</keyword>
<comment type="caution">
    <text evidence="1">The sequence shown here is derived from an EMBL/GenBank/DDBJ whole genome shotgun (WGS) entry which is preliminary data.</text>
</comment>
<protein>
    <recommendedName>
        <fullName evidence="3">DUF1618 domain-containing protein</fullName>
    </recommendedName>
</protein>
<accession>A0A1E5UWX0</accession>
<dbReference type="PANTHER" id="PTHR33085:SF43">
    <property type="entry name" value="DUF1618 DOMAIN-CONTAINING PROTEIN"/>
    <property type="match status" value="1"/>
</dbReference>
<dbReference type="OrthoDB" id="688194at2759"/>
<proteinExistence type="predicted"/>
<dbReference type="PANTHER" id="PTHR33085">
    <property type="entry name" value="OS12G0113100 PROTEIN-RELATED"/>
    <property type="match status" value="1"/>
</dbReference>
<sequence>MFALLGENKILCSDAAGYTTVYNATAGSFVGMPRRRLTPPRGPKHVAVSVRRTADHARADVRGELAVDAEVFAENPRGDHDDSVYVLDMARVVPDKPCSFDVLACYPVGSWRWRPLPPPPFLHDPGYRDPDKVAFAVVDDGTRICVSTAAATYSFGTVAREWSKAGDWVLPFQGEAEHVPELGLWLGISAGSGGLYDVCAVDLAAAAMGSPPAVVQHVRLDQDRDPPKNLVADKSNPGEPRIRQVLRRHVL</sequence>
<dbReference type="InterPro" id="IPR012871">
    <property type="entry name" value="DUF1668_ORYSA"/>
</dbReference>
<evidence type="ECO:0000313" key="2">
    <source>
        <dbReference type="Proteomes" id="UP000095767"/>
    </source>
</evidence>
<dbReference type="Pfam" id="PF07893">
    <property type="entry name" value="DUF1668"/>
    <property type="match status" value="1"/>
</dbReference>
<gene>
    <name evidence="1" type="ORF">BAE44_0021642</name>
</gene>
<evidence type="ECO:0008006" key="3">
    <source>
        <dbReference type="Google" id="ProtNLM"/>
    </source>
</evidence>
<dbReference type="Proteomes" id="UP000095767">
    <property type="component" value="Unassembled WGS sequence"/>
</dbReference>
<evidence type="ECO:0000313" key="1">
    <source>
        <dbReference type="EMBL" id="OEL17338.1"/>
    </source>
</evidence>
<name>A0A1E5UWX0_9POAL</name>
<dbReference type="AlphaFoldDB" id="A0A1E5UWX0"/>